<dbReference type="Proteomes" id="UP001602245">
    <property type="component" value="Unassembled WGS sequence"/>
</dbReference>
<comment type="caution">
    <text evidence="3">The sequence shown here is derived from an EMBL/GenBank/DDBJ whole genome shotgun (WGS) entry which is preliminary data.</text>
</comment>
<dbReference type="PANTHER" id="PTHR33121:SF70">
    <property type="entry name" value="SIGNALING PROTEIN YKOW"/>
    <property type="match status" value="1"/>
</dbReference>
<dbReference type="PANTHER" id="PTHR33121">
    <property type="entry name" value="CYCLIC DI-GMP PHOSPHODIESTERASE PDEF"/>
    <property type="match status" value="1"/>
</dbReference>
<accession>A0ABW6WGQ8</accession>
<feature type="region of interest" description="Disordered" evidence="1">
    <location>
        <begin position="239"/>
        <end position="261"/>
    </location>
</feature>
<feature type="region of interest" description="Disordered" evidence="1">
    <location>
        <begin position="719"/>
        <end position="749"/>
    </location>
</feature>
<evidence type="ECO:0000313" key="4">
    <source>
        <dbReference type="Proteomes" id="UP001602245"/>
    </source>
</evidence>
<dbReference type="Pfam" id="PF00563">
    <property type="entry name" value="EAL"/>
    <property type="match status" value="1"/>
</dbReference>
<evidence type="ECO:0000256" key="1">
    <source>
        <dbReference type="SAM" id="MobiDB-lite"/>
    </source>
</evidence>
<dbReference type="CDD" id="cd01948">
    <property type="entry name" value="EAL"/>
    <property type="match status" value="1"/>
</dbReference>
<dbReference type="PROSITE" id="PS50883">
    <property type="entry name" value="EAL"/>
    <property type="match status" value="1"/>
</dbReference>
<gene>
    <name evidence="3" type="ORF">ACFY35_21970</name>
</gene>
<dbReference type="InterPro" id="IPR001633">
    <property type="entry name" value="EAL_dom"/>
</dbReference>
<dbReference type="SMART" id="SM00052">
    <property type="entry name" value="EAL"/>
    <property type="match status" value="1"/>
</dbReference>
<evidence type="ECO:0000313" key="3">
    <source>
        <dbReference type="EMBL" id="MFF5292116.1"/>
    </source>
</evidence>
<dbReference type="Gene3D" id="3.40.50.1460">
    <property type="match status" value="1"/>
</dbReference>
<sequence length="749" mass="82000">MAGRRRVVAIGVDGPGIGSSVPDLRYAQRDAQAVRDVLCDPEIGTFDPSDAHLFLGLEADATEIKETLRGLAIDSSPSDLLLFYFAGHTVAPAWSRGTDVYLVTPDLDVSSLSRKPEAGLRMTFLVHDVLPHFAGTALSILDCCRAGSLAGDGGVDLISFAGRDDSRHSMLAACARDEFALEDPANQHGLLTHQVLRALRGQALDERGMVTFESMANYVAAQGLNPQPNVVLRSRGTTALTRPDTPLGAKARPTPPPAEGAAKVRALESPLDRQAPGVRSLIDRLARMARERSSITGAHAAESTSTTTSRVEYLRSAVEADAVAYLSRSGGDFIAMDLTARFDLESVRHLIHLPGDDPALGFGHVAEDATRKLWCAPLNRDGNTFLAVVNPPDSLLELEQAGAKVLETVWRADFAAFPEEAEIQVLTALRAAFGRLPGELFERCLDLYRRVLASYHIVFQPVVKISRNPALVGVHSYEALARRAIEDQSAPFAMLEVAHTWGDHFVIERDKIIVRTALSSYAAAHAAGPWDEPKPISVNVSVRSLLCDSYVDTLRETIAEVHLDADLITLEIAERDAIEPWPGEQWREAPHTYFHNRLAKIVQDVGVHFAVDDFGVGYASISRAAELPLTQIKVDRGILHHRLALRELDLVVELTRDPVVLGVTSRRRELIVEGVDDESPLTLRQLHERGIRYIQGFITGERGAPDLRPLNPEVREDIAARVRGNDENRQARLTHRDRPGDGVPLRRGA</sequence>
<reference evidence="3 4" key="1">
    <citation type="submission" date="2024-10" db="EMBL/GenBank/DDBJ databases">
        <title>The Natural Products Discovery Center: Release of the First 8490 Sequenced Strains for Exploring Actinobacteria Biosynthetic Diversity.</title>
        <authorList>
            <person name="Kalkreuter E."/>
            <person name="Kautsar S.A."/>
            <person name="Yang D."/>
            <person name="Bader C.D."/>
            <person name="Teijaro C.N."/>
            <person name="Fluegel L."/>
            <person name="Davis C.M."/>
            <person name="Simpson J.R."/>
            <person name="Lauterbach L."/>
            <person name="Steele A.D."/>
            <person name="Gui C."/>
            <person name="Meng S."/>
            <person name="Li G."/>
            <person name="Viehrig K."/>
            <person name="Ye F."/>
            <person name="Su P."/>
            <person name="Kiefer A.F."/>
            <person name="Nichols A."/>
            <person name="Cepeda A.J."/>
            <person name="Yan W."/>
            <person name="Fan B."/>
            <person name="Jiang Y."/>
            <person name="Adhikari A."/>
            <person name="Zheng C.-J."/>
            <person name="Schuster L."/>
            <person name="Cowan T.M."/>
            <person name="Smanski M.J."/>
            <person name="Chevrette M.G."/>
            <person name="De Carvalho L.P.S."/>
            <person name="Shen B."/>
        </authorList>
    </citation>
    <scope>NUCLEOTIDE SEQUENCE [LARGE SCALE GENOMIC DNA]</scope>
    <source>
        <strain evidence="3 4">NPDC000087</strain>
    </source>
</reference>
<dbReference type="InterPro" id="IPR050706">
    <property type="entry name" value="Cyclic-di-GMP_PDE-like"/>
</dbReference>
<name>A0ABW6WGQ8_9ACTN</name>
<dbReference type="InterPro" id="IPR035919">
    <property type="entry name" value="EAL_sf"/>
</dbReference>
<evidence type="ECO:0000259" key="2">
    <source>
        <dbReference type="PROSITE" id="PS50883"/>
    </source>
</evidence>
<protein>
    <submittedName>
        <fullName evidence="3">EAL domain-containing protein</fullName>
    </submittedName>
</protein>
<dbReference type="EMBL" id="JBIAZU010000004">
    <property type="protein sequence ID" value="MFF5292116.1"/>
    <property type="molecule type" value="Genomic_DNA"/>
</dbReference>
<feature type="compositionally biased region" description="Basic and acidic residues" evidence="1">
    <location>
        <begin position="719"/>
        <end position="740"/>
    </location>
</feature>
<dbReference type="RefSeq" id="WP_157295353.1">
    <property type="nucleotide sequence ID" value="NZ_JBIAZU010000004.1"/>
</dbReference>
<keyword evidence="4" id="KW-1185">Reference proteome</keyword>
<dbReference type="SUPFAM" id="SSF141868">
    <property type="entry name" value="EAL domain-like"/>
    <property type="match status" value="1"/>
</dbReference>
<feature type="domain" description="EAL" evidence="2">
    <location>
        <begin position="437"/>
        <end position="716"/>
    </location>
</feature>
<proteinExistence type="predicted"/>
<organism evidence="3 4">
    <name type="scientific">Paractinoplanes globisporus</name>
    <dbReference type="NCBI Taxonomy" id="113565"/>
    <lineage>
        <taxon>Bacteria</taxon>
        <taxon>Bacillati</taxon>
        <taxon>Actinomycetota</taxon>
        <taxon>Actinomycetes</taxon>
        <taxon>Micromonosporales</taxon>
        <taxon>Micromonosporaceae</taxon>
        <taxon>Paractinoplanes</taxon>
    </lineage>
</organism>
<dbReference type="Gene3D" id="3.20.20.450">
    <property type="entry name" value="EAL domain"/>
    <property type="match status" value="1"/>
</dbReference>